<feature type="domain" description="DUF6802" evidence="2">
    <location>
        <begin position="25"/>
        <end position="109"/>
    </location>
</feature>
<dbReference type="Proteomes" id="UP000550729">
    <property type="component" value="Unassembled WGS sequence"/>
</dbReference>
<feature type="region of interest" description="Disordered" evidence="1">
    <location>
        <begin position="86"/>
        <end position="109"/>
    </location>
</feature>
<dbReference type="EMBL" id="JABBNB010000014">
    <property type="protein sequence ID" value="NMO02467.1"/>
    <property type="molecule type" value="Genomic_DNA"/>
</dbReference>
<organism evidence="3 4">
    <name type="scientific">Gordonia asplenii</name>
    <dbReference type="NCBI Taxonomy" id="2725283"/>
    <lineage>
        <taxon>Bacteria</taxon>
        <taxon>Bacillati</taxon>
        <taxon>Actinomycetota</taxon>
        <taxon>Actinomycetes</taxon>
        <taxon>Mycobacteriales</taxon>
        <taxon>Gordoniaceae</taxon>
        <taxon>Gordonia</taxon>
    </lineage>
</organism>
<name>A0A848KWM4_9ACTN</name>
<evidence type="ECO:0000313" key="3">
    <source>
        <dbReference type="EMBL" id="NMO02467.1"/>
    </source>
</evidence>
<comment type="caution">
    <text evidence="3">The sequence shown here is derived from an EMBL/GenBank/DDBJ whole genome shotgun (WGS) entry which is preliminary data.</text>
</comment>
<accession>A0A848KWM4</accession>
<dbReference type="RefSeq" id="WP_170194974.1">
    <property type="nucleotide sequence ID" value="NZ_JABBNB010000014.1"/>
</dbReference>
<sequence length="109" mass="11299">MVDFASMDLGAGPVEPETADPPDALGQHLLLHDAGRVWDLGPALVDTDADGVPDTLTRVGVSGLVIFTDSDHDGEVDKVTSLAADGTYESASREGAGQPWRPTDSGRLG</sequence>
<dbReference type="Pfam" id="PF20615">
    <property type="entry name" value="DUF6802"/>
    <property type="match status" value="1"/>
</dbReference>
<gene>
    <name evidence="3" type="ORF">HH308_14705</name>
</gene>
<dbReference type="InterPro" id="IPR046543">
    <property type="entry name" value="DUF6802"/>
</dbReference>
<proteinExistence type="predicted"/>
<dbReference type="AlphaFoldDB" id="A0A848KWM4"/>
<evidence type="ECO:0000256" key="1">
    <source>
        <dbReference type="SAM" id="MobiDB-lite"/>
    </source>
</evidence>
<protein>
    <recommendedName>
        <fullName evidence="2">DUF6802 domain-containing protein</fullName>
    </recommendedName>
</protein>
<evidence type="ECO:0000259" key="2">
    <source>
        <dbReference type="Pfam" id="PF20615"/>
    </source>
</evidence>
<evidence type="ECO:0000313" key="4">
    <source>
        <dbReference type="Proteomes" id="UP000550729"/>
    </source>
</evidence>
<feature type="region of interest" description="Disordered" evidence="1">
    <location>
        <begin position="1"/>
        <end position="25"/>
    </location>
</feature>
<reference evidence="3 4" key="1">
    <citation type="submission" date="2020-04" db="EMBL/GenBank/DDBJ databases">
        <title>Gordonia sp. nov. TBRC 11910.</title>
        <authorList>
            <person name="Suriyachadkun C."/>
        </authorList>
    </citation>
    <scope>NUCLEOTIDE SEQUENCE [LARGE SCALE GENOMIC DNA]</scope>
    <source>
        <strain evidence="3 4">TBRC 11910</strain>
    </source>
</reference>
<keyword evidence="4" id="KW-1185">Reference proteome</keyword>